<dbReference type="EMBL" id="JAPTNE010000002">
    <property type="protein sequence ID" value="MCZ0805594.1"/>
    <property type="molecule type" value="Genomic_DNA"/>
</dbReference>
<reference evidence="2 3" key="1">
    <citation type="submission" date="2018-02" db="EMBL/GenBank/DDBJ databases">
        <title>Comparative analysis of genomes of three Brevibacillus laterosporus strains producers of potent antimicrobials isolated from silage.</title>
        <authorList>
            <person name="Kojic M."/>
            <person name="Miljkovic M."/>
            <person name="Studholme D."/>
            <person name="Filipic B."/>
        </authorList>
    </citation>
    <scope>NUCLEOTIDE SEQUENCE [LARGE SCALE GENOMIC DNA]</scope>
    <source>
        <strain evidence="2 3">BGSP11</strain>
    </source>
</reference>
<comment type="caution">
    <text evidence="1">The sequence shown here is derived from an EMBL/GenBank/DDBJ whole genome shotgun (WGS) entry which is preliminary data.</text>
</comment>
<organism evidence="1 4">
    <name type="scientific">Brevibacillus laterosporus</name>
    <name type="common">Bacillus laterosporus</name>
    <dbReference type="NCBI Taxonomy" id="1465"/>
    <lineage>
        <taxon>Bacteria</taxon>
        <taxon>Bacillati</taxon>
        <taxon>Bacillota</taxon>
        <taxon>Bacilli</taxon>
        <taxon>Bacillales</taxon>
        <taxon>Paenibacillaceae</taxon>
        <taxon>Brevibacillus</taxon>
    </lineage>
</organism>
<proteinExistence type="predicted"/>
<sequence length="65" mass="7321">MCDKTIILVKKQATSAIMASVKSFEADIYVLLRNVLFITSYSNDPSYFLVFFPRYSNTGSNACLL</sequence>
<evidence type="ECO:0000313" key="3">
    <source>
        <dbReference type="Proteomes" id="UP000239759"/>
    </source>
</evidence>
<accession>A0AAP3DC05</accession>
<dbReference type="Proteomes" id="UP000239759">
    <property type="component" value="Unassembled WGS sequence"/>
</dbReference>
<dbReference type="AlphaFoldDB" id="A0AAP3DC05"/>
<dbReference type="RefSeq" id="WP_104033097.1">
    <property type="nucleotide sequence ID" value="NZ_JANSGW010000002.1"/>
</dbReference>
<dbReference type="EMBL" id="PRKQ01000031">
    <property type="protein sequence ID" value="PPA93120.1"/>
    <property type="molecule type" value="Genomic_DNA"/>
</dbReference>
<reference evidence="1" key="2">
    <citation type="submission" date="2022-09" db="EMBL/GenBank/DDBJ databases">
        <title>Genome analysis and characterization of larvicidal activity of Brevibacillus strains.</title>
        <authorList>
            <person name="Patrusheva E.V."/>
            <person name="Izotova A.O."/>
            <person name="Toshchakov S.V."/>
            <person name="Sineoky S.P."/>
        </authorList>
    </citation>
    <scope>NUCLEOTIDE SEQUENCE</scope>
    <source>
        <strain evidence="1">VKPM_B-13247</strain>
    </source>
</reference>
<evidence type="ECO:0000313" key="2">
    <source>
        <dbReference type="EMBL" id="PPA93120.1"/>
    </source>
</evidence>
<evidence type="ECO:0000313" key="1">
    <source>
        <dbReference type="EMBL" id="MCZ0805594.1"/>
    </source>
</evidence>
<evidence type="ECO:0000313" key="4">
    <source>
        <dbReference type="Proteomes" id="UP001077662"/>
    </source>
</evidence>
<name>A0AAP3DC05_BRELA</name>
<gene>
    <name evidence="2" type="ORF">C4A77_20330</name>
    <name evidence="1" type="ORF">O0554_01490</name>
</gene>
<protein>
    <submittedName>
        <fullName evidence="1">Uncharacterized protein</fullName>
    </submittedName>
</protein>
<dbReference type="Proteomes" id="UP001077662">
    <property type="component" value="Unassembled WGS sequence"/>
</dbReference>